<organism evidence="11 12">
    <name type="scientific">Zhihengliuella alba</name>
    <dbReference type="NCBI Taxonomy" id="547018"/>
    <lineage>
        <taxon>Bacteria</taxon>
        <taxon>Bacillati</taxon>
        <taxon>Actinomycetota</taxon>
        <taxon>Actinomycetes</taxon>
        <taxon>Micrococcales</taxon>
        <taxon>Micrococcaceae</taxon>
        <taxon>Zhihengliuella</taxon>
    </lineage>
</organism>
<evidence type="ECO:0000256" key="9">
    <source>
        <dbReference type="SAM" id="Phobius"/>
    </source>
</evidence>
<comment type="similarity">
    <text evidence="8">Belongs to the TRAP transporter small permease family.</text>
</comment>
<evidence type="ECO:0000256" key="3">
    <source>
        <dbReference type="ARBA" id="ARBA00022475"/>
    </source>
</evidence>
<keyword evidence="3" id="KW-1003">Cell membrane</keyword>
<evidence type="ECO:0000256" key="5">
    <source>
        <dbReference type="ARBA" id="ARBA00022692"/>
    </source>
</evidence>
<keyword evidence="12" id="KW-1185">Reference proteome</keyword>
<feature type="transmembrane region" description="Helical" evidence="9">
    <location>
        <begin position="61"/>
        <end position="83"/>
    </location>
</feature>
<comment type="subcellular location">
    <subcellularLocation>
        <location evidence="1">Cell inner membrane</location>
        <topology evidence="1">Multi-pass membrane protein</topology>
    </subcellularLocation>
</comment>
<protein>
    <recommendedName>
        <fullName evidence="10">Tripartite ATP-independent periplasmic transporters DctQ component domain-containing protein</fullName>
    </recommendedName>
</protein>
<proteinExistence type="inferred from homology"/>
<dbReference type="RefSeq" id="WP_344885670.1">
    <property type="nucleotide sequence ID" value="NZ_BAABCJ010000007.1"/>
</dbReference>
<feature type="domain" description="Tripartite ATP-independent periplasmic transporters DctQ component" evidence="10">
    <location>
        <begin position="43"/>
        <end position="168"/>
    </location>
</feature>
<feature type="transmembrane region" description="Helical" evidence="9">
    <location>
        <begin position="24"/>
        <end position="49"/>
    </location>
</feature>
<dbReference type="InterPro" id="IPR007387">
    <property type="entry name" value="TRAP_DctQ"/>
</dbReference>
<evidence type="ECO:0000256" key="4">
    <source>
        <dbReference type="ARBA" id="ARBA00022519"/>
    </source>
</evidence>
<evidence type="ECO:0000256" key="7">
    <source>
        <dbReference type="ARBA" id="ARBA00023136"/>
    </source>
</evidence>
<comment type="caution">
    <text evidence="11">The sequence shown here is derived from an EMBL/GenBank/DDBJ whole genome shotgun (WGS) entry which is preliminary data.</text>
</comment>
<evidence type="ECO:0000256" key="6">
    <source>
        <dbReference type="ARBA" id="ARBA00022989"/>
    </source>
</evidence>
<dbReference type="PANTHER" id="PTHR35011:SF2">
    <property type="entry name" value="2,3-DIKETO-L-GULONATE TRAP TRANSPORTER SMALL PERMEASE PROTEIN YIAM"/>
    <property type="match status" value="1"/>
</dbReference>
<evidence type="ECO:0000256" key="1">
    <source>
        <dbReference type="ARBA" id="ARBA00004429"/>
    </source>
</evidence>
<dbReference type="PANTHER" id="PTHR35011">
    <property type="entry name" value="2,3-DIKETO-L-GULONATE TRAP TRANSPORTER SMALL PERMEASE PROTEIN YIAM"/>
    <property type="match status" value="1"/>
</dbReference>
<keyword evidence="4" id="KW-0997">Cell inner membrane</keyword>
<evidence type="ECO:0000313" key="11">
    <source>
        <dbReference type="EMBL" id="GAA3711858.1"/>
    </source>
</evidence>
<keyword evidence="5 9" id="KW-0812">Transmembrane</keyword>
<keyword evidence="7 9" id="KW-0472">Membrane</keyword>
<evidence type="ECO:0000256" key="2">
    <source>
        <dbReference type="ARBA" id="ARBA00022448"/>
    </source>
</evidence>
<dbReference type="InterPro" id="IPR055348">
    <property type="entry name" value="DctQ"/>
</dbReference>
<gene>
    <name evidence="11" type="ORF">GCM10022377_26630</name>
</gene>
<dbReference type="Pfam" id="PF04290">
    <property type="entry name" value="DctQ"/>
    <property type="match status" value="1"/>
</dbReference>
<feature type="transmembrane region" description="Helical" evidence="9">
    <location>
        <begin position="146"/>
        <end position="171"/>
    </location>
</feature>
<evidence type="ECO:0000256" key="8">
    <source>
        <dbReference type="ARBA" id="ARBA00038436"/>
    </source>
</evidence>
<dbReference type="EMBL" id="BAABCJ010000007">
    <property type="protein sequence ID" value="GAA3711858.1"/>
    <property type="molecule type" value="Genomic_DNA"/>
</dbReference>
<feature type="transmembrane region" description="Helical" evidence="9">
    <location>
        <begin position="103"/>
        <end position="123"/>
    </location>
</feature>
<keyword evidence="2" id="KW-0813">Transport</keyword>
<keyword evidence="6 9" id="KW-1133">Transmembrane helix</keyword>
<evidence type="ECO:0000259" key="10">
    <source>
        <dbReference type="Pfam" id="PF04290"/>
    </source>
</evidence>
<sequence length="194" mass="20874">MDQQSAPTDREGAPPTPGGTLHRIIKAVTAVELGLAALALLIIFVLILVQAGQRYLPVDGWAWTGELARFSLVWMTFTAAGVLVSRDGHIALQVVDTLKSERAVRAVHVFADLAMAVIAVLFARECWTLIADAGALRSPSMRMPMAWLYVLPLLGFVSTAIRSLVAGWLVLCHGVGAEHDTDSLAVPVNREVQP</sequence>
<accession>A0ABP7E0C6</accession>
<reference evidence="12" key="1">
    <citation type="journal article" date="2019" name="Int. J. Syst. Evol. Microbiol.">
        <title>The Global Catalogue of Microorganisms (GCM) 10K type strain sequencing project: providing services to taxonomists for standard genome sequencing and annotation.</title>
        <authorList>
            <consortium name="The Broad Institute Genomics Platform"/>
            <consortium name="The Broad Institute Genome Sequencing Center for Infectious Disease"/>
            <person name="Wu L."/>
            <person name="Ma J."/>
        </authorList>
    </citation>
    <scope>NUCLEOTIDE SEQUENCE [LARGE SCALE GENOMIC DNA]</scope>
    <source>
        <strain evidence="12">JCM 16961</strain>
    </source>
</reference>
<name>A0ABP7E0C6_9MICC</name>
<evidence type="ECO:0000313" key="12">
    <source>
        <dbReference type="Proteomes" id="UP001501536"/>
    </source>
</evidence>
<dbReference type="Proteomes" id="UP001501536">
    <property type="component" value="Unassembled WGS sequence"/>
</dbReference>